<feature type="compositionally biased region" description="Polar residues" evidence="1">
    <location>
        <begin position="1248"/>
        <end position="1258"/>
    </location>
</feature>
<dbReference type="Proteomes" id="UP001220478">
    <property type="component" value="Chromosome"/>
</dbReference>
<dbReference type="InterPro" id="IPR038174">
    <property type="entry name" value="Strep_pil_link_sf"/>
</dbReference>
<dbReference type="Gene3D" id="2.60.40.3050">
    <property type="match status" value="1"/>
</dbReference>
<organism evidence="2 3">
    <name type="scientific">Amygdalobacter indicium</name>
    <dbReference type="NCBI Taxonomy" id="3029272"/>
    <lineage>
        <taxon>Bacteria</taxon>
        <taxon>Bacillati</taxon>
        <taxon>Bacillota</taxon>
        <taxon>Clostridia</taxon>
        <taxon>Eubacteriales</taxon>
        <taxon>Oscillospiraceae</taxon>
        <taxon>Amygdalobacter</taxon>
    </lineage>
</organism>
<dbReference type="EMBL" id="CP118868">
    <property type="protein sequence ID" value="WEG36126.1"/>
    <property type="molecule type" value="Genomic_DNA"/>
</dbReference>
<gene>
    <name evidence="2" type="ORF">PYS61_02870</name>
</gene>
<evidence type="ECO:0000313" key="3">
    <source>
        <dbReference type="Proteomes" id="UP001220478"/>
    </source>
</evidence>
<sequence>MSKLKKTAVIFALITSIILGVLGNFTVKAQEPDTGKYTLNLEYTDDHQGQPINKLSIAAASRTSVTVDISGSRTSLENPYISIRGPKAFIKSLGVADIPSKSSYTSSLVEEGDNTCLQITFAKLQGGDKFSFFVTGKYQEYFTPDNQQVPLEAELFDAKGKSLVKSQALTYTIEVNKPTFTKSVDKNEQEAGEDDNGYVKSGTEQAIPFKFNFGGKEFGTDIDRAITAGEITDTLPTYTDKNGQLQVAEVDTAKSKGWEVSADKKTAIYKITKPWDQLYGFTSYYSIKVAPLYLKFPLAKLNTAVSNKATYKLIPSSKQAGENDYTGESLCQVTLIPVAAQKEVNITFYKYADKDQVQDTTAEKAKEQTWTVRYEADQELKNVSLLEEPDKRLYITEIKDQGYQAKIVPAITKVEGRLADGNWETAEKESSGWFLFGNDNTYKIKDASKYQALRISFKKLPQNQQQFGGPVLQIKTKFREPDKIKAEADDTANIYKNTVKIKDKSVEASFKLQAFSAPFGFSLTSEKAGQSVSNGEEIKAEIKFANTVPEQDKTKKRKIVVIIPDGLTYTGYDLWSAEIYPYANKILKKEIIPDYHASGKTALVYTLNDCAKTNLVDDQEAKISMRFAVKDLYRRQSLELRAYYSFEGVETAELTNLPSALFNNNAEKVADKYDINDNGKKDDLVATCAVTFNPQLTRGLWARTLVGRTEDGLSPDSIALQANEPTILALCLNNSLRTAQKGLVMYATLPHKDDKTIMPNQAGVYSPRGSSTDLHLTGAVKTPVGYDVYYLTENPPEKAEEALALSSWTQNVTDWSQVKAFKLVAQAQTELAVNSELLITAPVQAEQAEANDVAVASFAYKVEQQPNLVEANNVRLIMPKEYTLKKIWQGAEWYNKVKAGYTGAADLPAVKIQIKEANTAEKKVMQTVTLSAQNKWEQKVQLPAYIGAEAAKYTFAEEKPTEPGFADSTTTINVKPTEVEIVNTLNIKASISKTFTKEKDTLKMDEYPGATLILQKAHTGKDDWQEYKRYVVAAGQEKFRQEETLPIADKDGELTYKLTETAAKDGWECQGGQLQLDQTTPFKANLALTNTWKKKAGPVQYEIKGHKLLKANKDQAQLPEITGKYQFKLAGEAGAPLPDNLQAENQADGSIKFSPITFKYEDLAGAQSKKFTYTVTERGTVKDVQNDAENEKSFALTLSLKADGNLQVEATADASAKATVQPGLFCFTNVYQVKEPAPTPSAKKPTVKPTNKPINGLTQAPVPEKEDSLPNSEMHKPIVAKTGESKAATKLLALFLFGTAGALISKKKRV</sequence>
<protein>
    <submittedName>
        <fullName evidence="2">FctA domain-containing protein</fullName>
    </submittedName>
</protein>
<dbReference type="RefSeq" id="WP_315572134.1">
    <property type="nucleotide sequence ID" value="NZ_CP118868.1"/>
</dbReference>
<name>A0ABY8C6A4_9FIRM</name>
<proteinExistence type="predicted"/>
<reference evidence="2 3" key="1">
    <citation type="submission" date="2023-02" db="EMBL/GenBank/DDBJ databases">
        <title>Novel Oscillospiraceae bacterial genomes.</title>
        <authorList>
            <person name="Srinivasan S."/>
            <person name="Austin M.N."/>
            <person name="Fiedler T.L."/>
            <person name="Strenk S.M."/>
            <person name="Agnew K.J."/>
            <person name="Nagana Gowda G.A."/>
            <person name="Raftery D."/>
            <person name="Beamer M.A."/>
            <person name="Achilles S.L."/>
            <person name="Wiesenfeld H.C."/>
            <person name="Fredricks D.N."/>
            <person name="Hillier S.L."/>
        </authorList>
    </citation>
    <scope>NUCLEOTIDE SEQUENCE [LARGE SCALE GENOMIC DNA]</scope>
    <source>
        <strain evidence="2 3">CHIC02 1186E3-8</strain>
    </source>
</reference>
<evidence type="ECO:0000256" key="1">
    <source>
        <dbReference type="SAM" id="MobiDB-lite"/>
    </source>
</evidence>
<feature type="region of interest" description="Disordered" evidence="1">
    <location>
        <begin position="1237"/>
        <end position="1271"/>
    </location>
</feature>
<keyword evidence="3" id="KW-1185">Reference proteome</keyword>
<evidence type="ECO:0000313" key="2">
    <source>
        <dbReference type="EMBL" id="WEG36126.1"/>
    </source>
</evidence>
<accession>A0ABY8C6A4</accession>